<dbReference type="Proteomes" id="UP000075238">
    <property type="component" value="Chromosome 2"/>
</dbReference>
<name>A0A142JVA7_9BURK</name>
<dbReference type="GO" id="GO:0016491">
    <property type="term" value="F:oxidoreductase activity"/>
    <property type="evidence" value="ECO:0007669"/>
    <property type="project" value="UniProtKB-KW"/>
</dbReference>
<dbReference type="CDD" id="cd00207">
    <property type="entry name" value="fer2"/>
    <property type="match status" value="1"/>
</dbReference>
<keyword evidence="1" id="KW-0285">Flavoprotein</keyword>
<keyword evidence="6" id="KW-0411">Iron-sulfur</keyword>
<evidence type="ECO:0000259" key="7">
    <source>
        <dbReference type="PROSITE" id="PS51085"/>
    </source>
</evidence>
<keyword evidence="3" id="KW-0479">Metal-binding</keyword>
<dbReference type="Gene3D" id="3.40.50.80">
    <property type="entry name" value="Nucleotide-binding domain of ferredoxin-NADP reductase (FNR) module"/>
    <property type="match status" value="1"/>
</dbReference>
<dbReference type="AlphaFoldDB" id="A0A142JVA7"/>
<dbReference type="GO" id="GO:0032259">
    <property type="term" value="P:methylation"/>
    <property type="evidence" value="ECO:0007669"/>
    <property type="project" value="UniProtKB-KW"/>
</dbReference>
<dbReference type="KEGG" id="cnan:A2G96_30295"/>
<dbReference type="GO" id="GO:0046872">
    <property type="term" value="F:metal ion binding"/>
    <property type="evidence" value="ECO:0007669"/>
    <property type="project" value="UniProtKB-KW"/>
</dbReference>
<evidence type="ECO:0000313" key="9">
    <source>
        <dbReference type="EMBL" id="AMR82019.1"/>
    </source>
</evidence>
<keyword evidence="9" id="KW-0489">Methyltransferase</keyword>
<gene>
    <name evidence="9" type="ORF">A2G96_30295</name>
</gene>
<dbReference type="SUPFAM" id="SSF52343">
    <property type="entry name" value="Ferredoxin reductase-like, C-terminal NADP-linked domain"/>
    <property type="match status" value="1"/>
</dbReference>
<keyword evidence="2" id="KW-0001">2Fe-2S</keyword>
<dbReference type="InterPro" id="IPR001041">
    <property type="entry name" value="2Fe-2S_ferredoxin-type"/>
</dbReference>
<dbReference type="Gene3D" id="2.40.30.10">
    <property type="entry name" value="Translation factors"/>
    <property type="match status" value="1"/>
</dbReference>
<dbReference type="RefSeq" id="WP_062803806.1">
    <property type="nucleotide sequence ID" value="NZ_CP014845.1"/>
</dbReference>
<dbReference type="InterPro" id="IPR017927">
    <property type="entry name" value="FAD-bd_FR_type"/>
</dbReference>
<dbReference type="GO" id="GO:0051537">
    <property type="term" value="F:2 iron, 2 sulfur cluster binding"/>
    <property type="evidence" value="ECO:0007669"/>
    <property type="project" value="UniProtKB-KW"/>
</dbReference>
<dbReference type="PANTHER" id="PTHR47354">
    <property type="entry name" value="NADH OXIDOREDUCTASE HCR"/>
    <property type="match status" value="1"/>
</dbReference>
<dbReference type="PANTHER" id="PTHR47354:SF1">
    <property type="entry name" value="CARNITINE MONOOXYGENASE REDUCTASE SUBUNIT"/>
    <property type="match status" value="1"/>
</dbReference>
<feature type="domain" description="2Fe-2S ferredoxin-type" evidence="7">
    <location>
        <begin position="236"/>
        <end position="321"/>
    </location>
</feature>
<dbReference type="InterPro" id="IPR050415">
    <property type="entry name" value="MRET"/>
</dbReference>
<keyword evidence="5" id="KW-0408">Iron</keyword>
<dbReference type="Pfam" id="PF00175">
    <property type="entry name" value="NAD_binding_1"/>
    <property type="match status" value="1"/>
</dbReference>
<dbReference type="PROSITE" id="PS51085">
    <property type="entry name" value="2FE2S_FER_2"/>
    <property type="match status" value="1"/>
</dbReference>
<keyword evidence="9" id="KW-0808">Transferase</keyword>
<reference evidence="9 10" key="1">
    <citation type="submission" date="2016-03" db="EMBL/GenBank/DDBJ databases">
        <title>Complete genome sequence of a novel chlorpyrifos degrading bacterium, Cupriavidus nantongensis sp. X1.</title>
        <authorList>
            <person name="Fang L."/>
        </authorList>
    </citation>
    <scope>NUCLEOTIDE SEQUENCE [LARGE SCALE GENOMIC DNA]</scope>
    <source>
        <strain evidence="9 10">X1</strain>
    </source>
</reference>
<feature type="domain" description="FAD-binding FR-type" evidence="8">
    <location>
        <begin position="2"/>
        <end position="104"/>
    </location>
</feature>
<proteinExistence type="predicted"/>
<dbReference type="InterPro" id="IPR012675">
    <property type="entry name" value="Beta-grasp_dom_sf"/>
</dbReference>
<dbReference type="InterPro" id="IPR001433">
    <property type="entry name" value="OxRdtase_FAD/NAD-bd"/>
</dbReference>
<dbReference type="PROSITE" id="PS51384">
    <property type="entry name" value="FAD_FR"/>
    <property type="match status" value="1"/>
</dbReference>
<dbReference type="InterPro" id="IPR006058">
    <property type="entry name" value="2Fe2S_fd_BS"/>
</dbReference>
<dbReference type="CDD" id="cd06185">
    <property type="entry name" value="PDR_like"/>
    <property type="match status" value="1"/>
</dbReference>
<dbReference type="EMBL" id="CP014845">
    <property type="protein sequence ID" value="AMR82019.1"/>
    <property type="molecule type" value="Genomic_DNA"/>
</dbReference>
<evidence type="ECO:0000256" key="4">
    <source>
        <dbReference type="ARBA" id="ARBA00023002"/>
    </source>
</evidence>
<dbReference type="OrthoDB" id="544091at2"/>
<dbReference type="PRINTS" id="PR00409">
    <property type="entry name" value="PHDIOXRDTASE"/>
</dbReference>
<dbReference type="SUPFAM" id="SSF54292">
    <property type="entry name" value="2Fe-2S ferredoxin-like"/>
    <property type="match status" value="1"/>
</dbReference>
<evidence type="ECO:0000256" key="3">
    <source>
        <dbReference type="ARBA" id="ARBA00022723"/>
    </source>
</evidence>
<accession>A0A142JVA7</accession>
<dbReference type="InterPro" id="IPR017938">
    <property type="entry name" value="Riboflavin_synthase-like_b-brl"/>
</dbReference>
<dbReference type="Gene3D" id="3.10.20.30">
    <property type="match status" value="1"/>
</dbReference>
<organism evidence="9 10">
    <name type="scientific">Cupriavidus nantongensis</name>
    <dbReference type="NCBI Taxonomy" id="1796606"/>
    <lineage>
        <taxon>Bacteria</taxon>
        <taxon>Pseudomonadati</taxon>
        <taxon>Pseudomonadota</taxon>
        <taxon>Betaproteobacteria</taxon>
        <taxon>Burkholderiales</taxon>
        <taxon>Burkholderiaceae</taxon>
        <taxon>Cupriavidus</taxon>
    </lineage>
</organism>
<protein>
    <submittedName>
        <fullName evidence="9">Vanillate O-demethylase oxidoreductase</fullName>
    </submittedName>
</protein>
<evidence type="ECO:0000256" key="2">
    <source>
        <dbReference type="ARBA" id="ARBA00022714"/>
    </source>
</evidence>
<evidence type="ECO:0000256" key="6">
    <source>
        <dbReference type="ARBA" id="ARBA00023014"/>
    </source>
</evidence>
<evidence type="ECO:0000256" key="5">
    <source>
        <dbReference type="ARBA" id="ARBA00023004"/>
    </source>
</evidence>
<dbReference type="InterPro" id="IPR036010">
    <property type="entry name" value="2Fe-2S_ferredoxin-like_sf"/>
</dbReference>
<keyword evidence="4" id="KW-0560">Oxidoreductase</keyword>
<dbReference type="SUPFAM" id="SSF63380">
    <property type="entry name" value="Riboflavin synthase domain-like"/>
    <property type="match status" value="1"/>
</dbReference>
<evidence type="ECO:0000259" key="8">
    <source>
        <dbReference type="PROSITE" id="PS51384"/>
    </source>
</evidence>
<dbReference type="GO" id="GO:0008168">
    <property type="term" value="F:methyltransferase activity"/>
    <property type="evidence" value="ECO:0007669"/>
    <property type="project" value="UniProtKB-KW"/>
</dbReference>
<dbReference type="Pfam" id="PF00111">
    <property type="entry name" value="Fer2"/>
    <property type="match status" value="1"/>
</dbReference>
<dbReference type="PROSITE" id="PS00197">
    <property type="entry name" value="2FE2S_FER_1"/>
    <property type="match status" value="1"/>
</dbReference>
<evidence type="ECO:0000256" key="1">
    <source>
        <dbReference type="ARBA" id="ARBA00022630"/>
    </source>
</evidence>
<sequence length="321" mass="34380">MTQLLKVRVARKSMLAEAICGFDLVPLVRESLPPFTPGAHIDVHLPGGIIRQYSLCNDSATPDLYRIAVLREAEGRGGSAAMHEIVQEGDVLTIGAPRNHFPLASGTGSSILVAGGIGITPLLAMVQELASARRGFELHYCTRNEARTAFRELLMESRFAGGVHIHRDDGPADQRFDPAQVLQQAPGDAHLYVCGPGGFIQWVLDTATQCGWSEDRLHREYFSAAAVSRTGSDAAFDVVLASSGKVVRVAVGQTIVHALTTAGVEVATSCEQGVCGTCVTRVLDGVPDHRDLFLTPDEQAANDQLTPCCSRSKSPRLVLDL</sequence>
<keyword evidence="10" id="KW-1185">Reference proteome</keyword>
<evidence type="ECO:0000313" key="10">
    <source>
        <dbReference type="Proteomes" id="UP000075238"/>
    </source>
</evidence>
<dbReference type="STRING" id="1796606.A2G96_30295"/>
<dbReference type="InterPro" id="IPR039261">
    <property type="entry name" value="FNR_nucleotide-bd"/>
</dbReference>